<evidence type="ECO:0000313" key="3">
    <source>
        <dbReference type="EMBL" id="KAK4500633.1"/>
    </source>
</evidence>
<proteinExistence type="predicted"/>
<dbReference type="Gene3D" id="3.30.420.10">
    <property type="entry name" value="Ribonuclease H-like superfamily/Ribonuclease H"/>
    <property type="match status" value="1"/>
</dbReference>
<evidence type="ECO:0000259" key="2">
    <source>
        <dbReference type="PROSITE" id="PS50822"/>
    </source>
</evidence>
<dbReference type="SMART" id="SM00950">
    <property type="entry name" value="Piwi"/>
    <property type="match status" value="1"/>
</dbReference>
<accession>A0ABR0EHT4</accession>
<feature type="region of interest" description="Disordered" evidence="1">
    <location>
        <begin position="131"/>
        <end position="200"/>
    </location>
</feature>
<dbReference type="InterPro" id="IPR036397">
    <property type="entry name" value="RNaseH_sf"/>
</dbReference>
<gene>
    <name evidence="3" type="ORF">PRZ48_008822</name>
</gene>
<feature type="compositionally biased region" description="Basic and acidic residues" evidence="1">
    <location>
        <begin position="144"/>
        <end position="158"/>
    </location>
</feature>
<dbReference type="Pfam" id="PF08699">
    <property type="entry name" value="ArgoL1"/>
    <property type="match status" value="1"/>
</dbReference>
<dbReference type="SMART" id="SM01163">
    <property type="entry name" value="DUF1785"/>
    <property type="match status" value="1"/>
</dbReference>
<dbReference type="PANTHER" id="PTHR22891">
    <property type="entry name" value="EUKARYOTIC TRANSLATION INITIATION FACTOR 2C"/>
    <property type="match status" value="1"/>
</dbReference>
<protein>
    <recommendedName>
        <fullName evidence="2">Piwi domain-containing protein</fullName>
    </recommendedName>
</protein>
<feature type="domain" description="Piwi" evidence="2">
    <location>
        <begin position="795"/>
        <end position="1074"/>
    </location>
</feature>
<dbReference type="InterPro" id="IPR036085">
    <property type="entry name" value="PAZ_dom_sf"/>
</dbReference>
<evidence type="ECO:0000313" key="4">
    <source>
        <dbReference type="Proteomes" id="UP001305779"/>
    </source>
</evidence>
<name>A0ABR0EHT4_ZASCE</name>
<dbReference type="Pfam" id="PF16486">
    <property type="entry name" value="ArgoN"/>
    <property type="match status" value="1"/>
</dbReference>
<keyword evidence="4" id="KW-1185">Reference proteome</keyword>
<evidence type="ECO:0000256" key="1">
    <source>
        <dbReference type="SAM" id="MobiDB-lite"/>
    </source>
</evidence>
<comment type="caution">
    <text evidence="3">The sequence shown here is derived from an EMBL/GenBank/DDBJ whole genome shotgun (WGS) entry which is preliminary data.</text>
</comment>
<dbReference type="InterPro" id="IPR014811">
    <property type="entry name" value="ArgoL1"/>
</dbReference>
<dbReference type="SUPFAM" id="SSF101690">
    <property type="entry name" value="PAZ domain"/>
    <property type="match status" value="1"/>
</dbReference>
<dbReference type="PROSITE" id="PS50822">
    <property type="entry name" value="PIWI"/>
    <property type="match status" value="1"/>
</dbReference>
<dbReference type="SUPFAM" id="SSF53098">
    <property type="entry name" value="Ribonuclease H-like"/>
    <property type="match status" value="1"/>
</dbReference>
<dbReference type="Gene3D" id="3.40.50.2300">
    <property type="match status" value="1"/>
</dbReference>
<dbReference type="InterPro" id="IPR003165">
    <property type="entry name" value="Piwi"/>
</dbReference>
<dbReference type="EMBL" id="JAXOVC010000006">
    <property type="protein sequence ID" value="KAK4500633.1"/>
    <property type="molecule type" value="Genomic_DNA"/>
</dbReference>
<feature type="compositionally biased region" description="Low complexity" evidence="1">
    <location>
        <begin position="1"/>
        <end position="18"/>
    </location>
</feature>
<reference evidence="3 4" key="1">
    <citation type="journal article" date="2023" name="G3 (Bethesda)">
        <title>A chromosome-level genome assembly of Zasmidium syzygii isolated from banana leaves.</title>
        <authorList>
            <person name="van Westerhoven A.C."/>
            <person name="Mehrabi R."/>
            <person name="Talebi R."/>
            <person name="Steentjes M.B.F."/>
            <person name="Corcolon B."/>
            <person name="Chong P.A."/>
            <person name="Kema G.H.J."/>
            <person name="Seidl M.F."/>
        </authorList>
    </citation>
    <scope>NUCLEOTIDE SEQUENCE [LARGE SCALE GENOMIC DNA]</scope>
    <source>
        <strain evidence="3 4">P124</strain>
    </source>
</reference>
<organism evidence="3 4">
    <name type="scientific">Zasmidium cellare</name>
    <name type="common">Wine cellar mold</name>
    <name type="synonym">Racodium cellare</name>
    <dbReference type="NCBI Taxonomy" id="395010"/>
    <lineage>
        <taxon>Eukaryota</taxon>
        <taxon>Fungi</taxon>
        <taxon>Dikarya</taxon>
        <taxon>Ascomycota</taxon>
        <taxon>Pezizomycotina</taxon>
        <taxon>Dothideomycetes</taxon>
        <taxon>Dothideomycetidae</taxon>
        <taxon>Mycosphaerellales</taxon>
        <taxon>Mycosphaerellaceae</taxon>
        <taxon>Zasmidium</taxon>
    </lineage>
</organism>
<feature type="compositionally biased region" description="Low complexity" evidence="1">
    <location>
        <begin position="131"/>
        <end position="142"/>
    </location>
</feature>
<dbReference type="Proteomes" id="UP001305779">
    <property type="component" value="Unassembled WGS sequence"/>
</dbReference>
<dbReference type="Pfam" id="PF02171">
    <property type="entry name" value="Piwi"/>
    <property type="match status" value="1"/>
</dbReference>
<feature type="region of interest" description="Disordered" evidence="1">
    <location>
        <begin position="1"/>
        <end position="22"/>
    </location>
</feature>
<dbReference type="InterPro" id="IPR032474">
    <property type="entry name" value="Argonaute_N"/>
</dbReference>
<dbReference type="InterPro" id="IPR012337">
    <property type="entry name" value="RNaseH-like_sf"/>
</dbReference>
<sequence length="1136" mass="127945">MAPKGKIGGKPAAQPAKGKAQKPHILCIRCPDPNTHARLDPTTHTLIGCHDKELWYGFKDGPVDLESLPSDRAECQKLLDHVQNENKRATQDNFNWDDMIEATKTYREKATYHRQPVYKQHLKHALQVTMAPRASASQPAAAADEEKAKPSTSKKGDEEAKEDDTTEQLASSIAKVNLKAGSVAPHPQGDEARSTNDPLAVKIPQKVNITNPTAIGSVKSFNTPQGIPSSNMPLRPKLATLNDDVKVLTNHFTVNIPAGTKLYEYHVNNIPPQATRAKKRTMILDMIEHDPLLWQERDHIATDCQKKIVSDKPLYNDVHLVTVNDYVPGTRDAPKAHKLELHYVACHEMDHLRAYVNGANVNYSDRGASDALNIALSKAVTDNNNDTFQVGSNRFYYRAGWSNLEDGLIAVRGYFSSIKPSMGNILLNVNTVTSPFYKAQPVAKYLKLGSLKKKEDAEAFLAKRRVYVNFTRQQDPSEPGRDVNSFGRRCKTLVELGKEPQEQLFLDNGKEKTVWQHLRTKYPNSTPQESQNYFTVNVGKRGGKDGKDGKYYMATQLDVLPGQPYNGQLSANATKVMIDTARRGPRENARTIMGEGMTSLRLQNLTQPLIASLGLTISQNMVTVPARRIPHTQVRNATRKKIDTSKGFWDVADGDKYLTTDGSFGTIDGVRVQYFFAVTDQNQQPPDNLSIIANCLERQWAASSGQQLVFNPYQRFIPITNWTEDNLKQLFINSRLQLAAVIFPDDGPRNRANYTTFRIVADQLQGRFSICINENKVTASVRNANKRKERNGQQQDNVPRDYIRNFAMKINLRSGNTNHSIDPTHLQVITGSPPISDTMILGADVTHPGAGSVPHAPSIAAVVGSIDHLFSQCPGSMRLNPARQEWIEDMKAMTMERLRLWYTKNGKTLPKKILYYRDGVGDSYLDKILNNEVRVIEDAWDTLRREFPPTLQQKVLITAVVVTKRHHTRLYPLAGINNTAGKDLNCPPGTVVDSGITHPYYFDFYLQSHNIPQGTAKPSHYMVIRNDMDLTPQQIQDLTYHLCYTYGRSTTSVPYAPHAYYADRLCERGRLYLKRFYEQAGSLKAMLKTDEYGDKAKAEAAVMKAAQKEFYRNQEDPHRDFRNPWHPNLDGKMFWM</sequence>